<evidence type="ECO:0000313" key="1">
    <source>
        <dbReference type="EMBL" id="KAI6082407.1"/>
    </source>
</evidence>
<protein>
    <submittedName>
        <fullName evidence="1">Ankyrin repeat-containing domain protein</fullName>
    </submittedName>
</protein>
<gene>
    <name evidence="1" type="ORF">F4821DRAFT_214660</name>
</gene>
<name>A0ACC0CQ42_9PEZI</name>
<dbReference type="EMBL" id="MU394371">
    <property type="protein sequence ID" value="KAI6082407.1"/>
    <property type="molecule type" value="Genomic_DNA"/>
</dbReference>
<keyword evidence="2" id="KW-1185">Reference proteome</keyword>
<sequence>MNRLPLELHRMVAAFCGPATLAALCRCSNPFNSIYTIPLYEQDVKVYCSSAVWFIILYYTDEAIAIKALKKAVAAGADLEKEKTLPLRYMRPRWIASTVTNYHLHRITPLHMAAARGLGSVVSFLLEQKAPINAVAGKSRWTPLLLALCERQGPTAKQLLHRGASLTMEGLDINALHLASAANLPDIVTHLVREKGMDINSEDRDGDTPLVYAISSPYTTKEFIAYLVQIGADVNKTAVHNDQRLSPLGFALRHEIWDLAEALLDCGADPSGTREVGPNSTLLAAHDVLRPLQIALLSKGQSDPCARKKIIVRLLDLRADLPAEVRIDGWEGPLLSKLVRSHLKWEVKLLLKGRYVDVERRDFRGITALEEALSPTSGSPEIAILLLQHGARVPRRSAQNILELVDSLYQTSNAITLYNTLRSYRLLACMFQVLFDHCSAVVPEDSDDVTREFLTNSPPLMVDMIKAISGHKLTNEKVLEQMRDQFYTTKVRPRKAARPMRKWWMDRNVRRLQRQV</sequence>
<dbReference type="Proteomes" id="UP001497680">
    <property type="component" value="Unassembled WGS sequence"/>
</dbReference>
<proteinExistence type="predicted"/>
<reference evidence="1 2" key="1">
    <citation type="journal article" date="2022" name="New Phytol.">
        <title>Ecological generalism drives hyperdiversity of secondary metabolite gene clusters in xylarialean endophytes.</title>
        <authorList>
            <person name="Franco M.E.E."/>
            <person name="Wisecaver J.H."/>
            <person name="Arnold A.E."/>
            <person name="Ju Y.M."/>
            <person name="Slot J.C."/>
            <person name="Ahrendt S."/>
            <person name="Moore L.P."/>
            <person name="Eastman K.E."/>
            <person name="Scott K."/>
            <person name="Konkel Z."/>
            <person name="Mondo S.J."/>
            <person name="Kuo A."/>
            <person name="Hayes R.D."/>
            <person name="Haridas S."/>
            <person name="Andreopoulos B."/>
            <person name="Riley R."/>
            <person name="LaButti K."/>
            <person name="Pangilinan J."/>
            <person name="Lipzen A."/>
            <person name="Amirebrahimi M."/>
            <person name="Yan J."/>
            <person name="Adam C."/>
            <person name="Keymanesh K."/>
            <person name="Ng V."/>
            <person name="Louie K."/>
            <person name="Northen T."/>
            <person name="Drula E."/>
            <person name="Henrissat B."/>
            <person name="Hsieh H.M."/>
            <person name="Youens-Clark K."/>
            <person name="Lutzoni F."/>
            <person name="Miadlikowska J."/>
            <person name="Eastwood D.C."/>
            <person name="Hamelin R.C."/>
            <person name="Grigoriev I.V."/>
            <person name="U'Ren J.M."/>
        </authorList>
    </citation>
    <scope>NUCLEOTIDE SEQUENCE [LARGE SCALE GENOMIC DNA]</scope>
    <source>
        <strain evidence="1 2">ER1909</strain>
    </source>
</reference>
<comment type="caution">
    <text evidence="1">The sequence shown here is derived from an EMBL/GenBank/DDBJ whole genome shotgun (WGS) entry which is preliminary data.</text>
</comment>
<accession>A0ACC0CQ42</accession>
<organism evidence="1 2">
    <name type="scientific">Hypoxylon rubiginosum</name>
    <dbReference type="NCBI Taxonomy" id="110542"/>
    <lineage>
        <taxon>Eukaryota</taxon>
        <taxon>Fungi</taxon>
        <taxon>Dikarya</taxon>
        <taxon>Ascomycota</taxon>
        <taxon>Pezizomycotina</taxon>
        <taxon>Sordariomycetes</taxon>
        <taxon>Xylariomycetidae</taxon>
        <taxon>Xylariales</taxon>
        <taxon>Hypoxylaceae</taxon>
        <taxon>Hypoxylon</taxon>
    </lineage>
</organism>
<evidence type="ECO:0000313" key="2">
    <source>
        <dbReference type="Proteomes" id="UP001497680"/>
    </source>
</evidence>